<dbReference type="AlphaFoldDB" id="A0A4Y2SAV6"/>
<evidence type="ECO:0000313" key="2">
    <source>
        <dbReference type="Proteomes" id="UP000499080"/>
    </source>
</evidence>
<accession>A0A4Y2SAV6</accession>
<evidence type="ECO:0000313" key="1">
    <source>
        <dbReference type="EMBL" id="GBN85368.1"/>
    </source>
</evidence>
<sequence>MPSRRPTPHVCEEAELCRHLSDRGNSADMVERASGSQYSSTSARAVSRDLPLPWSTVQNVLRYIVKWYPYKIHVVQALKPADPDKRYQLFLARIVIDNLWPRNTLWSDEEHFTLDGAVNTQNCRIWGTERPNIVKKQSLHPYYIPVWGSFTADFILGHFPLRRTLLMALKGVRCYITDARYCGLL</sequence>
<comment type="caution">
    <text evidence="1">The sequence shown here is derived from an EMBL/GenBank/DDBJ whole genome shotgun (WGS) entry which is preliminary data.</text>
</comment>
<dbReference type="PANTHER" id="PTHR47326:SF1">
    <property type="entry name" value="HTH PSQ-TYPE DOMAIN-CONTAINING PROTEIN"/>
    <property type="match status" value="1"/>
</dbReference>
<dbReference type="OrthoDB" id="6432521at2759"/>
<keyword evidence="2" id="KW-1185">Reference proteome</keyword>
<dbReference type="EMBL" id="BGPR01020740">
    <property type="protein sequence ID" value="GBN85368.1"/>
    <property type="molecule type" value="Genomic_DNA"/>
</dbReference>
<protein>
    <submittedName>
        <fullName evidence="1">Uncharacterized protein</fullName>
    </submittedName>
</protein>
<dbReference type="GO" id="GO:0003676">
    <property type="term" value="F:nucleic acid binding"/>
    <property type="evidence" value="ECO:0007669"/>
    <property type="project" value="InterPro"/>
</dbReference>
<organism evidence="1 2">
    <name type="scientific">Araneus ventricosus</name>
    <name type="common">Orbweaver spider</name>
    <name type="synonym">Epeira ventricosa</name>
    <dbReference type="NCBI Taxonomy" id="182803"/>
    <lineage>
        <taxon>Eukaryota</taxon>
        <taxon>Metazoa</taxon>
        <taxon>Ecdysozoa</taxon>
        <taxon>Arthropoda</taxon>
        <taxon>Chelicerata</taxon>
        <taxon>Arachnida</taxon>
        <taxon>Araneae</taxon>
        <taxon>Araneomorphae</taxon>
        <taxon>Entelegynae</taxon>
        <taxon>Araneoidea</taxon>
        <taxon>Araneidae</taxon>
        <taxon>Araneus</taxon>
    </lineage>
</organism>
<proteinExistence type="predicted"/>
<dbReference type="Gene3D" id="3.30.420.10">
    <property type="entry name" value="Ribonuclease H-like superfamily/Ribonuclease H"/>
    <property type="match status" value="1"/>
</dbReference>
<dbReference type="PANTHER" id="PTHR47326">
    <property type="entry name" value="TRANSPOSABLE ELEMENT TC3 TRANSPOSASE-LIKE PROTEIN"/>
    <property type="match status" value="1"/>
</dbReference>
<dbReference type="InterPro" id="IPR036397">
    <property type="entry name" value="RNaseH_sf"/>
</dbReference>
<gene>
    <name evidence="1" type="ORF">AVEN_140277_1</name>
</gene>
<name>A0A4Y2SAV6_ARAVE</name>
<dbReference type="Proteomes" id="UP000499080">
    <property type="component" value="Unassembled WGS sequence"/>
</dbReference>
<reference evidence="1 2" key="1">
    <citation type="journal article" date="2019" name="Sci. Rep.">
        <title>Orb-weaving spider Araneus ventricosus genome elucidates the spidroin gene catalogue.</title>
        <authorList>
            <person name="Kono N."/>
            <person name="Nakamura H."/>
            <person name="Ohtoshi R."/>
            <person name="Moran D.A.P."/>
            <person name="Shinohara A."/>
            <person name="Yoshida Y."/>
            <person name="Fujiwara M."/>
            <person name="Mori M."/>
            <person name="Tomita M."/>
            <person name="Arakawa K."/>
        </authorList>
    </citation>
    <scope>NUCLEOTIDE SEQUENCE [LARGE SCALE GENOMIC DNA]</scope>
</reference>